<accession>A0A8X6LNB1</accession>
<organism evidence="1 2">
    <name type="scientific">Trichonephila clavata</name>
    <name type="common">Joro spider</name>
    <name type="synonym">Nephila clavata</name>
    <dbReference type="NCBI Taxonomy" id="2740835"/>
    <lineage>
        <taxon>Eukaryota</taxon>
        <taxon>Metazoa</taxon>
        <taxon>Ecdysozoa</taxon>
        <taxon>Arthropoda</taxon>
        <taxon>Chelicerata</taxon>
        <taxon>Arachnida</taxon>
        <taxon>Araneae</taxon>
        <taxon>Araneomorphae</taxon>
        <taxon>Entelegynae</taxon>
        <taxon>Araneoidea</taxon>
        <taxon>Nephilidae</taxon>
        <taxon>Trichonephila</taxon>
    </lineage>
</organism>
<dbReference type="EMBL" id="BMAO01007598">
    <property type="protein sequence ID" value="GFR16961.1"/>
    <property type="molecule type" value="Genomic_DNA"/>
</dbReference>
<evidence type="ECO:0000313" key="2">
    <source>
        <dbReference type="Proteomes" id="UP000887116"/>
    </source>
</evidence>
<gene>
    <name evidence="1" type="ORF">TNCT_394121</name>
</gene>
<evidence type="ECO:0000313" key="1">
    <source>
        <dbReference type="EMBL" id="GFR16961.1"/>
    </source>
</evidence>
<comment type="caution">
    <text evidence="1">The sequence shown here is derived from an EMBL/GenBank/DDBJ whole genome shotgun (WGS) entry which is preliminary data.</text>
</comment>
<reference evidence="1" key="1">
    <citation type="submission" date="2020-07" db="EMBL/GenBank/DDBJ databases">
        <title>Multicomponent nature underlies the extraordinary mechanical properties of spider dragline silk.</title>
        <authorList>
            <person name="Kono N."/>
            <person name="Nakamura H."/>
            <person name="Mori M."/>
            <person name="Yoshida Y."/>
            <person name="Ohtoshi R."/>
            <person name="Malay A.D."/>
            <person name="Moran D.A.P."/>
            <person name="Tomita M."/>
            <person name="Numata K."/>
            <person name="Arakawa K."/>
        </authorList>
    </citation>
    <scope>NUCLEOTIDE SEQUENCE</scope>
</reference>
<name>A0A8X6LNB1_TRICU</name>
<dbReference type="Proteomes" id="UP000887116">
    <property type="component" value="Unassembled WGS sequence"/>
</dbReference>
<dbReference type="AlphaFoldDB" id="A0A8X6LNB1"/>
<sequence length="95" mass="11133">MHFGVRTISLELIIPQFVISAWHTLLEQRNLHEKDKFEYSKYVRLATHRSYSSWHSTLEGDGSKPYTLEKVSRARNVDNISTDKKLIQRTPNCTI</sequence>
<protein>
    <submittedName>
        <fullName evidence="1">Uncharacterized protein</fullName>
    </submittedName>
</protein>
<proteinExistence type="predicted"/>
<keyword evidence="2" id="KW-1185">Reference proteome</keyword>